<keyword evidence="1" id="KW-1185">Reference proteome</keyword>
<protein>
    <submittedName>
        <fullName evidence="2">Uncharacterized protein LOC142168277</fullName>
    </submittedName>
</protein>
<evidence type="ECO:0000313" key="1">
    <source>
        <dbReference type="Proteomes" id="UP000790787"/>
    </source>
</evidence>
<evidence type="ECO:0000313" key="2">
    <source>
        <dbReference type="RefSeq" id="XP_075085039.1"/>
    </source>
</evidence>
<accession>A0AC58SJ76</accession>
<gene>
    <name evidence="2" type="primary">LOC142168277</name>
</gene>
<dbReference type="Proteomes" id="UP000790787">
    <property type="component" value="Chromosome 13"/>
</dbReference>
<name>A0AC58SJ76_TOBAC</name>
<dbReference type="RefSeq" id="XP_075085039.1">
    <property type="nucleotide sequence ID" value="XM_075228938.1"/>
</dbReference>
<sequence length="228" mass="26903">MPSYIANFLSKGISDHSPVSISLLNLKNNRYKAFKYCNTWSQYPQFLVKVEEVWKQSLEGHMMYQVVSKTRSLKNSLKDLNKQYFRNIVTDANEDRDALKQVHEALQQHPGDKKLQQLEKEKYQQFRKSSYLAEIFLQQRSKATWIRLGDDNTRYFFLVIDHKKLQQAITQLQDKNRIICTNSEDIAQILVEFYQDLLGKKSLKRVRAFKSFLHNDPRLILGQQVALV</sequence>
<organism evidence="1 2">
    <name type="scientific">Nicotiana tabacum</name>
    <name type="common">Common tobacco</name>
    <dbReference type="NCBI Taxonomy" id="4097"/>
    <lineage>
        <taxon>Eukaryota</taxon>
        <taxon>Viridiplantae</taxon>
        <taxon>Streptophyta</taxon>
        <taxon>Embryophyta</taxon>
        <taxon>Tracheophyta</taxon>
        <taxon>Spermatophyta</taxon>
        <taxon>Magnoliopsida</taxon>
        <taxon>eudicotyledons</taxon>
        <taxon>Gunneridae</taxon>
        <taxon>Pentapetalae</taxon>
        <taxon>asterids</taxon>
        <taxon>lamiids</taxon>
        <taxon>Solanales</taxon>
        <taxon>Solanaceae</taxon>
        <taxon>Nicotianoideae</taxon>
        <taxon>Nicotianeae</taxon>
        <taxon>Nicotiana</taxon>
    </lineage>
</organism>
<reference evidence="2" key="2">
    <citation type="submission" date="2025-08" db="UniProtKB">
        <authorList>
            <consortium name="RefSeq"/>
        </authorList>
    </citation>
    <scope>IDENTIFICATION</scope>
    <source>
        <tissue evidence="2">Leaf</tissue>
    </source>
</reference>
<proteinExistence type="predicted"/>
<reference evidence="1" key="1">
    <citation type="journal article" date="2014" name="Nat. Commun.">
        <title>The tobacco genome sequence and its comparison with those of tomato and potato.</title>
        <authorList>
            <person name="Sierro N."/>
            <person name="Battey J.N."/>
            <person name="Ouadi S."/>
            <person name="Bakaher N."/>
            <person name="Bovet L."/>
            <person name="Willig A."/>
            <person name="Goepfert S."/>
            <person name="Peitsch M.C."/>
            <person name="Ivanov N.V."/>
        </authorList>
    </citation>
    <scope>NUCLEOTIDE SEQUENCE [LARGE SCALE GENOMIC DNA]</scope>
</reference>